<feature type="compositionally biased region" description="Polar residues" evidence="2">
    <location>
        <begin position="1387"/>
        <end position="1402"/>
    </location>
</feature>
<dbReference type="InterPro" id="IPR016024">
    <property type="entry name" value="ARM-type_fold"/>
</dbReference>
<dbReference type="SMART" id="SM01310">
    <property type="entry name" value="RICTOR_V"/>
    <property type="match status" value="1"/>
</dbReference>
<dbReference type="InterPro" id="IPR029452">
    <property type="entry name" value="RICTOR_V"/>
</dbReference>
<name>A0ABN7T4M5_OIKDI</name>
<protein>
    <submittedName>
        <fullName evidence="5">Oidioi.mRNA.OKI2018_I69.chr1.g3866.t1.cds</fullName>
    </submittedName>
</protein>
<keyword evidence="6" id="KW-1185">Reference proteome</keyword>
<feature type="region of interest" description="Disordered" evidence="2">
    <location>
        <begin position="1"/>
        <end position="20"/>
    </location>
</feature>
<proteinExistence type="inferred from homology"/>
<sequence>MTSMIRPTRQLRRRPHRAESKALTKGDLELRNGTPEENLLHHLRQTTISLRKRLSTQEAALSLDEKKEFLAHFNQACEKYIRIRGKWPSKVEFGDVLWLLRAPLLSREKEIRASAIRLLRYFLNTPGDVDVFIQRGMAALIVRILDNNNDDPAYEDRVQALKLIRKLLKIVPKHLPRALVITLVTIINNSLRNDTHDTAEKRTLPVRDKLYRPCIEILCEISFAAPTSVIEVGGFRVLLDAVLDKTITGTSPNISESMVITILHLIQFMPNVSADYHLSYLISPHFEKGKHSDCAVLQAPTCSGVQYNASRLALTSLLRNWRGLANLCHGRFNNSISELLAIFCCNLEDTILLDSLLTLLFDVFNIRSCQEQELEEIEEKSEECSTIFDDLVAASQKLDYDDEQEFSLAQNFLVAESRYKESIYETDGTYFDLSQSFKILILAIFLEARLVEHLIELITNAQSEVVAAKGGLLLAEIDVLTSLYLPAHCVSNSVLSETKLSDKAMLVLATSEIITSRLTHIVNEEGSTDRGQRRAHQAIMWLKNYRRLRKASFQQSIYLQHQIKLRTQKPKPIFSVPVPTPAPTSSNTSSRRSSLGIFNITKSKTTANIFDNTASSRKSFGKRSLIKWSKKAASVGSTPKSPTKGSLERQPSEDSENAFLISLEDLQLDTSEYTPDWLVLSRKLKEFMDEKMSEIFPHGDETLETTNGIKVQDIVDSIRGHLINPHWADENVEWGPLWTEKEEVGKKIECAECFISFLGTLCLYFQARRTTCSRLFEWSIEIIDEILNHYYEKLVEMTRESPFILRQQLTSQNCLFIRYFPLLYSYIVCDSNIKAIGAIRPGMKRMMETIKFQINDLGKCFKRRNSSSSSDSVMLDDDNCPLEKLILSAFDFSQPHCRPLFEDIADSASDHLKNYLSELVLFWVEAKAEWIVKDKWLYLQTLSLVRQSPQQSDTALVAFQQFIRIPKIANYALQELGMIMEFDLSLRQKVLCVLVENEFIAQKVEEFGGVTDLDSMLDNWMTTGQYEFSKEIIGRLKVSFSTSDVKDYEKDRNIVRPVHLPHNLLHSLASHTFGVERLKDYVKELVIQLNQPVASDLPESELDRLSALWSAGAILSTNFGCNVFSSHLWPLVIKNLKHDWLPIRATAFYVVNWISRSPYGADLIEYETNLSWKVKKRLVGDIGRRQRNSTVDSWSSSTFPDDSFKDLYIDSSNASLNDPFQSTDGINRSNEHLVHSISRLLDQNRPLIVSISRQWSMNDELESGKTPLYREQRSISDTTAMELTISRHQSFDSSSPMSPMKSRLLRPVTRTHRVLSSASSGAEMPSVPEGKPLEEPLVSQSLNETKLQRNLPFFNRFTTDAETFAATNGHITRPSHFASEMRKSRTEPSLGSFATYQSSEGHSTAPDPGEQAIETFDNEIYRVTPPEYPGIALPNDLMSFLDIPEMNSAVDTSFIEVEKMPQQETILLNSVENSTEAVCDESVEIFSEVLQLVREASRGKGEIPKRIFHLRTKHVESFRNLRLYEQVINRLVETSAIGVTNFRKHVHELFDWRSVDQTSTKNLFFHEIEEQMSEIDKKWTAAYPALIS</sequence>
<dbReference type="PANTHER" id="PTHR13298:SF11">
    <property type="entry name" value="RAPAMYCIN-INSENSITIVE COMPANION OF MTOR"/>
    <property type="match status" value="1"/>
</dbReference>
<feature type="region of interest" description="Disordered" evidence="2">
    <location>
        <begin position="1312"/>
        <end position="1335"/>
    </location>
</feature>
<feature type="region of interest" description="Disordered" evidence="2">
    <location>
        <begin position="631"/>
        <end position="653"/>
    </location>
</feature>
<dbReference type="Proteomes" id="UP001158576">
    <property type="component" value="Chromosome 1"/>
</dbReference>
<evidence type="ECO:0000259" key="3">
    <source>
        <dbReference type="SMART" id="SM01308"/>
    </source>
</evidence>
<dbReference type="SUPFAM" id="SSF48371">
    <property type="entry name" value="ARM repeat"/>
    <property type="match status" value="1"/>
</dbReference>
<dbReference type="EMBL" id="OU015566">
    <property type="protein sequence ID" value="CAG5108587.1"/>
    <property type="molecule type" value="Genomic_DNA"/>
</dbReference>
<dbReference type="InterPro" id="IPR028268">
    <property type="entry name" value="Pianissimo_fam"/>
</dbReference>
<feature type="domain" description="Rapamycin-insensitive companion of mTOR" evidence="4">
    <location>
        <begin position="1102"/>
        <end position="1174"/>
    </location>
</feature>
<evidence type="ECO:0000313" key="6">
    <source>
        <dbReference type="Proteomes" id="UP001158576"/>
    </source>
</evidence>
<evidence type="ECO:0000256" key="1">
    <source>
        <dbReference type="ARBA" id="ARBA00008878"/>
    </source>
</evidence>
<feature type="compositionally biased region" description="Low complexity" evidence="2">
    <location>
        <begin position="583"/>
        <end position="592"/>
    </location>
</feature>
<gene>
    <name evidence="5" type="ORF">OKIOD_LOCUS12631</name>
</gene>
<dbReference type="SMART" id="SM01308">
    <property type="entry name" value="RICTOR_N"/>
    <property type="match status" value="1"/>
</dbReference>
<comment type="similarity">
    <text evidence="1">Belongs to the RICTOR family.</text>
</comment>
<dbReference type="Pfam" id="PF14664">
    <property type="entry name" value="RICTOR_N"/>
    <property type="match status" value="1"/>
</dbReference>
<feature type="compositionally biased region" description="Polar residues" evidence="2">
    <location>
        <begin position="635"/>
        <end position="644"/>
    </location>
</feature>
<dbReference type="PANTHER" id="PTHR13298">
    <property type="entry name" value="CYTOSOLIC REGULATOR PIANISSIMO"/>
    <property type="match status" value="1"/>
</dbReference>
<evidence type="ECO:0000259" key="4">
    <source>
        <dbReference type="SMART" id="SM01310"/>
    </source>
</evidence>
<evidence type="ECO:0000256" key="2">
    <source>
        <dbReference type="SAM" id="MobiDB-lite"/>
    </source>
</evidence>
<feature type="region of interest" description="Disordered" evidence="2">
    <location>
        <begin position="572"/>
        <end position="592"/>
    </location>
</feature>
<feature type="region of interest" description="Disordered" evidence="2">
    <location>
        <begin position="1377"/>
        <end position="1410"/>
    </location>
</feature>
<dbReference type="InterPro" id="IPR028267">
    <property type="entry name" value="Pianissimo_N"/>
</dbReference>
<feature type="domain" description="Rapamycin-insensitive companion of mTOR N-terminal" evidence="3">
    <location>
        <begin position="70"/>
        <end position="486"/>
    </location>
</feature>
<reference evidence="5 6" key="1">
    <citation type="submission" date="2021-04" db="EMBL/GenBank/DDBJ databases">
        <authorList>
            <person name="Bliznina A."/>
        </authorList>
    </citation>
    <scope>NUCLEOTIDE SEQUENCE [LARGE SCALE GENOMIC DNA]</scope>
</reference>
<evidence type="ECO:0000313" key="5">
    <source>
        <dbReference type="EMBL" id="CAG5108587.1"/>
    </source>
</evidence>
<accession>A0ABN7T4M5</accession>
<organism evidence="5 6">
    <name type="scientific">Oikopleura dioica</name>
    <name type="common">Tunicate</name>
    <dbReference type="NCBI Taxonomy" id="34765"/>
    <lineage>
        <taxon>Eukaryota</taxon>
        <taxon>Metazoa</taxon>
        <taxon>Chordata</taxon>
        <taxon>Tunicata</taxon>
        <taxon>Appendicularia</taxon>
        <taxon>Copelata</taxon>
        <taxon>Oikopleuridae</taxon>
        <taxon>Oikopleura</taxon>
    </lineage>
</organism>